<dbReference type="PANTHER" id="PTHR11946">
    <property type="entry name" value="VALYL-TRNA SYNTHETASES"/>
    <property type="match status" value="1"/>
</dbReference>
<evidence type="ECO:0000259" key="16">
    <source>
        <dbReference type="Pfam" id="PF00133"/>
    </source>
</evidence>
<dbReference type="GO" id="GO:0004832">
    <property type="term" value="F:valine-tRNA ligase activity"/>
    <property type="evidence" value="ECO:0007669"/>
    <property type="project" value="UniProtKB-EC"/>
</dbReference>
<dbReference type="GO" id="GO:0005524">
    <property type="term" value="F:ATP binding"/>
    <property type="evidence" value="ECO:0007669"/>
    <property type="project" value="UniProtKB-KW"/>
</dbReference>
<dbReference type="InterPro" id="IPR013155">
    <property type="entry name" value="M/V/L/I-tRNA-synth_anticd-bd"/>
</dbReference>
<dbReference type="AlphaFoldDB" id="A0A6F9DVW2"/>
<evidence type="ECO:0000256" key="1">
    <source>
        <dbReference type="ARBA" id="ARBA00004173"/>
    </source>
</evidence>
<evidence type="ECO:0000256" key="4">
    <source>
        <dbReference type="ARBA" id="ARBA00022598"/>
    </source>
</evidence>
<evidence type="ECO:0000256" key="6">
    <source>
        <dbReference type="ARBA" id="ARBA00022840"/>
    </source>
</evidence>
<dbReference type="GO" id="GO:0006438">
    <property type="term" value="P:valyl-tRNA aminoacylation"/>
    <property type="evidence" value="ECO:0007669"/>
    <property type="project" value="InterPro"/>
</dbReference>
<dbReference type="GO" id="GO:0005739">
    <property type="term" value="C:mitochondrion"/>
    <property type="evidence" value="ECO:0007669"/>
    <property type="project" value="UniProtKB-SubCell"/>
</dbReference>
<keyword evidence="7 15" id="KW-0648">Protein biosynthesis</keyword>
<dbReference type="InterPro" id="IPR033705">
    <property type="entry name" value="Anticodon_Ia_Val"/>
</dbReference>
<dbReference type="GO" id="GO:0005829">
    <property type="term" value="C:cytosol"/>
    <property type="evidence" value="ECO:0007669"/>
    <property type="project" value="TreeGrafter"/>
</dbReference>
<protein>
    <recommendedName>
        <fullName evidence="12">Valine--tRNA ligase, mitochondrial</fullName>
        <ecNumber evidence="3">6.1.1.9</ecNumber>
    </recommendedName>
    <alternativeName>
        <fullName evidence="11">Valyl-tRNA synthetase</fullName>
    </alternativeName>
</protein>
<reference evidence="18" key="1">
    <citation type="submission" date="2020-04" db="EMBL/GenBank/DDBJ databases">
        <authorList>
            <person name="Neveu A P."/>
        </authorList>
    </citation>
    <scope>NUCLEOTIDE SEQUENCE</scope>
    <source>
        <tissue evidence="18">Whole embryo</tissue>
    </source>
</reference>
<evidence type="ECO:0000256" key="9">
    <source>
        <dbReference type="ARBA" id="ARBA00023128"/>
    </source>
</evidence>
<evidence type="ECO:0000256" key="13">
    <source>
        <dbReference type="ARBA" id="ARBA00043854"/>
    </source>
</evidence>
<dbReference type="EMBL" id="LR791735">
    <property type="protein sequence ID" value="CAB3267597.1"/>
    <property type="molecule type" value="mRNA"/>
</dbReference>
<dbReference type="InterPro" id="IPR009080">
    <property type="entry name" value="tRNAsynth_Ia_anticodon-bd"/>
</dbReference>
<dbReference type="Pfam" id="PF00133">
    <property type="entry name" value="tRNA-synt_1"/>
    <property type="match status" value="1"/>
</dbReference>
<dbReference type="EC" id="6.1.1.9" evidence="3"/>
<name>A0A6F9DVW2_9ASCI</name>
<evidence type="ECO:0000256" key="2">
    <source>
        <dbReference type="ARBA" id="ARBA00005594"/>
    </source>
</evidence>
<dbReference type="CDD" id="cd07962">
    <property type="entry name" value="Anticodon_Ia_Val"/>
    <property type="match status" value="1"/>
</dbReference>
<dbReference type="InterPro" id="IPR002303">
    <property type="entry name" value="Valyl-tRNA_ligase"/>
</dbReference>
<dbReference type="NCBIfam" id="TIGR00422">
    <property type="entry name" value="valS"/>
    <property type="match status" value="1"/>
</dbReference>
<dbReference type="Gene3D" id="3.40.50.620">
    <property type="entry name" value="HUPs"/>
    <property type="match status" value="2"/>
</dbReference>
<keyword evidence="9" id="KW-0496">Mitochondrion</keyword>
<dbReference type="InterPro" id="IPR014729">
    <property type="entry name" value="Rossmann-like_a/b/a_fold"/>
</dbReference>
<sequence>MALSLLKLRSFHSFRSALTFQQYRYAQSDRSQKEFRKILRQTKLEKSLETGHVQPGKKINFVETAYTGTVTVGDKKDTAIPLPGYYSPDFVECHWYEWWRKQGYLTCDPVSQGNKKKFSMVIPPPNVTGELHLGHAYTATIQDALIRWNKMSGHDVLWVPGTDHAGIATQAVVERQLAVNTGETRQEMGREKFNKAVWEWKNSKGDQINKQLKRMGTMLDWERSVFTMDPGYSNAVNEAFIRLFNEGLIYREEKPVNWCGTLQSVISDVEVDSKLIQDSESLSVEGYEFPVLFGLLHRFAYKLERPQGDLTEIVVATTRLETIVGDSAVAVHPEDPRYAHLIGQRLKKPFNPNETIPIIADSAVEIKTGTGALKVTPAHDFTDFEIGKRHNLASPRIFTPDGMMDLSKVSVSIRSIQKLHGVHRFAARSMIVSVLNKLNLYRGCNTHPTVLRVCSRTGDVIEPTLKEQWFIRLKDLAETAKDAVSSNRIHLQDAKSYEKTWNKFLTDPEDWCISRQNWWGHQIPAFQCSVQNSESKWVAAHAEEEALHKATKLFPHAEPSKIVLKRDPDVLDTWFSSALFPFAALGWPENTPDLQRFFPLSLMETGQDLLFFWVARMVMLGIKLTGKNPFKTIMFHSMIRDSYGRKMSKSLGNVINPLHVIDGASFEERVEGIRRMALNAEENKLSIKGINKQAFKSIPRCGTDALRMSMCMYSAQSQSINYNVDETVRARQTCNKIWNAFRLVSTFSHNFNQAVIEGALDFDMEQLNKHLSAYDHWVNHHLIETVKKCNEFMENNNVHRAYVTLLAFFRNIVCDSYLETTKTSLTGLQDSHNLASHTDAQRATLVNTVRIMETFLRLLAPFAPFLAEELWQRLEKEMLKTPQWESICVAPYPTVESLADVTPEPALVDKAKMSIEVAQNIREAVKHCSVLRNNAVVLVVCSDKDDCDFFSANLRHIGRLAFVVNVKAIHLEDYENYMDKCYGILNNDSRINILFYDKNTNLDSAIEKSQQSTTIAITKCEEKIDKIKKIGGSTGFVKNPEKLAALEKRLSELEKVNKYFQKST</sequence>
<evidence type="ECO:0000256" key="10">
    <source>
        <dbReference type="ARBA" id="ARBA00023146"/>
    </source>
</evidence>
<dbReference type="InterPro" id="IPR009008">
    <property type="entry name" value="Val/Leu/Ile-tRNA-synth_edit"/>
</dbReference>
<evidence type="ECO:0000256" key="3">
    <source>
        <dbReference type="ARBA" id="ARBA00013169"/>
    </source>
</evidence>
<gene>
    <name evidence="18" type="primary">Vars2-002</name>
</gene>
<keyword evidence="4 15" id="KW-0436">Ligase</keyword>
<evidence type="ECO:0000259" key="17">
    <source>
        <dbReference type="Pfam" id="PF08264"/>
    </source>
</evidence>
<evidence type="ECO:0000256" key="8">
    <source>
        <dbReference type="ARBA" id="ARBA00022946"/>
    </source>
</evidence>
<accession>A0A6F9DVW2</accession>
<dbReference type="Gene3D" id="3.90.740.10">
    <property type="entry name" value="Valyl/Leucyl/Isoleucyl-tRNA synthetase, editing domain"/>
    <property type="match status" value="1"/>
</dbReference>
<evidence type="ECO:0000256" key="15">
    <source>
        <dbReference type="RuleBase" id="RU363035"/>
    </source>
</evidence>
<keyword evidence="5 15" id="KW-0547">Nucleotide-binding</keyword>
<evidence type="ECO:0000256" key="5">
    <source>
        <dbReference type="ARBA" id="ARBA00022741"/>
    </source>
</evidence>
<keyword evidence="8" id="KW-0809">Transit peptide</keyword>
<comment type="subcellular location">
    <subcellularLocation>
        <location evidence="1">Mitochondrion</location>
    </subcellularLocation>
</comment>
<dbReference type="SUPFAM" id="SSF52374">
    <property type="entry name" value="Nucleotidylyl transferase"/>
    <property type="match status" value="1"/>
</dbReference>
<dbReference type="InterPro" id="IPR001412">
    <property type="entry name" value="aa-tRNA-synth_I_CS"/>
</dbReference>
<dbReference type="Gene3D" id="1.10.730.10">
    <property type="entry name" value="Isoleucyl-tRNA Synthetase, Domain 1"/>
    <property type="match status" value="1"/>
</dbReference>
<organism evidence="18">
    <name type="scientific">Phallusia mammillata</name>
    <dbReference type="NCBI Taxonomy" id="59560"/>
    <lineage>
        <taxon>Eukaryota</taxon>
        <taxon>Metazoa</taxon>
        <taxon>Chordata</taxon>
        <taxon>Tunicata</taxon>
        <taxon>Ascidiacea</taxon>
        <taxon>Phlebobranchia</taxon>
        <taxon>Ascidiidae</taxon>
        <taxon>Phallusia</taxon>
    </lineage>
</organism>
<keyword evidence="6 15" id="KW-0067">ATP-binding</keyword>
<dbReference type="CDD" id="cd00817">
    <property type="entry name" value="ValRS_core"/>
    <property type="match status" value="1"/>
</dbReference>
<evidence type="ECO:0000256" key="14">
    <source>
        <dbReference type="ARBA" id="ARBA00047552"/>
    </source>
</evidence>
<dbReference type="SUPFAM" id="SSF47323">
    <property type="entry name" value="Anticodon-binding domain of a subclass of class I aminoacyl-tRNA synthetases"/>
    <property type="match status" value="1"/>
</dbReference>
<dbReference type="FunFam" id="3.40.50.620:FF:000020">
    <property type="entry name" value="Valine--tRNA ligase, mitochondrial"/>
    <property type="match status" value="1"/>
</dbReference>
<evidence type="ECO:0000256" key="7">
    <source>
        <dbReference type="ARBA" id="ARBA00022917"/>
    </source>
</evidence>
<feature type="domain" description="Aminoacyl-tRNA synthetase class Ia" evidence="16">
    <location>
        <begin position="95"/>
        <end position="721"/>
    </location>
</feature>
<dbReference type="PANTHER" id="PTHR11946:SF71">
    <property type="entry name" value="VALINE--TRNA LIGASE, MITOCHONDRIAL"/>
    <property type="match status" value="1"/>
</dbReference>
<proteinExistence type="evidence at transcript level"/>
<comment type="similarity">
    <text evidence="2 15">Belongs to the class-I aminoacyl-tRNA synthetase family.</text>
</comment>
<dbReference type="NCBIfam" id="NF004349">
    <property type="entry name" value="PRK05729.1"/>
    <property type="match status" value="1"/>
</dbReference>
<dbReference type="PRINTS" id="PR00986">
    <property type="entry name" value="TRNASYNTHVAL"/>
</dbReference>
<dbReference type="GO" id="GO:0002161">
    <property type="term" value="F:aminoacyl-tRNA deacylase activity"/>
    <property type="evidence" value="ECO:0007669"/>
    <property type="project" value="InterPro"/>
</dbReference>
<dbReference type="PROSITE" id="PS00178">
    <property type="entry name" value="AA_TRNA_LIGASE_I"/>
    <property type="match status" value="1"/>
</dbReference>
<evidence type="ECO:0000256" key="11">
    <source>
        <dbReference type="ARBA" id="ARBA00029936"/>
    </source>
</evidence>
<comment type="function">
    <text evidence="13">Catalyzes the attachment of valine to tRNA(Val) in a two-step reaction: valine is first activated by ATP to form Val-AMP and then transferred to the acceptor end of tRNA(Val).</text>
</comment>
<evidence type="ECO:0000256" key="12">
    <source>
        <dbReference type="ARBA" id="ARBA00040837"/>
    </source>
</evidence>
<evidence type="ECO:0000313" key="18">
    <source>
        <dbReference type="EMBL" id="CAB3267597.1"/>
    </source>
</evidence>
<keyword evidence="10 15" id="KW-0030">Aminoacyl-tRNA synthetase</keyword>
<feature type="domain" description="Methionyl/Valyl/Leucyl/Isoleucyl-tRNA synthetase anticodon-binding" evidence="17">
    <location>
        <begin position="775"/>
        <end position="924"/>
    </location>
</feature>
<comment type="catalytic activity">
    <reaction evidence="14">
        <text>tRNA(Val) + L-valine + ATP = L-valyl-tRNA(Val) + AMP + diphosphate</text>
        <dbReference type="Rhea" id="RHEA:10704"/>
        <dbReference type="Rhea" id="RHEA-COMP:9672"/>
        <dbReference type="Rhea" id="RHEA-COMP:9708"/>
        <dbReference type="ChEBI" id="CHEBI:30616"/>
        <dbReference type="ChEBI" id="CHEBI:33019"/>
        <dbReference type="ChEBI" id="CHEBI:57762"/>
        <dbReference type="ChEBI" id="CHEBI:78442"/>
        <dbReference type="ChEBI" id="CHEBI:78537"/>
        <dbReference type="ChEBI" id="CHEBI:456215"/>
        <dbReference type="EC" id="6.1.1.9"/>
    </reaction>
</comment>
<dbReference type="SUPFAM" id="SSF50677">
    <property type="entry name" value="ValRS/IleRS/LeuRS editing domain"/>
    <property type="match status" value="1"/>
</dbReference>
<dbReference type="Pfam" id="PF08264">
    <property type="entry name" value="Anticodon_1"/>
    <property type="match status" value="1"/>
</dbReference>
<dbReference type="InterPro" id="IPR002300">
    <property type="entry name" value="aa-tRNA-synth_Ia"/>
</dbReference>